<dbReference type="OrthoDB" id="8564332at2"/>
<keyword evidence="1" id="KW-1277">Toxin-antitoxin system</keyword>
<evidence type="ECO:0000256" key="1">
    <source>
        <dbReference type="ARBA" id="ARBA00022649"/>
    </source>
</evidence>
<dbReference type="EMBL" id="SNYL01000005">
    <property type="protein sequence ID" value="TDQ43766.1"/>
    <property type="molecule type" value="Genomic_DNA"/>
</dbReference>
<dbReference type="InterPro" id="IPR014795">
    <property type="entry name" value="TacA_1-like"/>
</dbReference>
<comment type="similarity">
    <text evidence="2">Belongs to the TacA antitoxin family.</text>
</comment>
<feature type="region of interest" description="Disordered" evidence="3">
    <location>
        <begin position="50"/>
        <end position="76"/>
    </location>
</feature>
<evidence type="ECO:0000256" key="2">
    <source>
        <dbReference type="ARBA" id="ARBA00049988"/>
    </source>
</evidence>
<accession>A0A4R6UCX6</accession>
<reference evidence="4 5" key="1">
    <citation type="submission" date="2019-03" db="EMBL/GenBank/DDBJ databases">
        <title>Genomic Encyclopedia of Type Strains, Phase IV (KMG-IV): sequencing the most valuable type-strain genomes for metagenomic binning, comparative biology and taxonomic classification.</title>
        <authorList>
            <person name="Goeker M."/>
        </authorList>
    </citation>
    <scope>NUCLEOTIDE SEQUENCE [LARGE SCALE GENOMIC DNA]</scope>
    <source>
        <strain evidence="4 5">DSM 19605</strain>
    </source>
</reference>
<dbReference type="RefSeq" id="WP_133596595.1">
    <property type="nucleotide sequence ID" value="NZ_SNYL01000005.1"/>
</dbReference>
<protein>
    <submittedName>
        <fullName evidence="4">Uncharacterized protein DUF1778</fullName>
    </submittedName>
</protein>
<dbReference type="Gene3D" id="1.20.5.780">
    <property type="entry name" value="Single helix bin"/>
    <property type="match status" value="1"/>
</dbReference>
<keyword evidence="5" id="KW-1185">Reference proteome</keyword>
<sequence>MAEDNEASPDCVRITLRMTPQQRDLLCRAAAVAGLPVSTFVLRSACQAAEEPPIEEQPGASSSSVESLPTFTKPARQRWESIPADIRKRLLSNVWCGHCRHETTITHFSGTIKGADLLLVGQCTACHGDVARVIEGS</sequence>
<dbReference type="AlphaFoldDB" id="A0A4R6UCX6"/>
<dbReference type="SUPFAM" id="SSF47598">
    <property type="entry name" value="Ribbon-helix-helix"/>
    <property type="match status" value="1"/>
</dbReference>
<dbReference type="GO" id="GO:0006355">
    <property type="term" value="P:regulation of DNA-templated transcription"/>
    <property type="evidence" value="ECO:0007669"/>
    <property type="project" value="InterPro"/>
</dbReference>
<feature type="compositionally biased region" description="Low complexity" evidence="3">
    <location>
        <begin position="50"/>
        <end position="60"/>
    </location>
</feature>
<name>A0A4R6UCX6_9BURK</name>
<comment type="caution">
    <text evidence="4">The sequence shown here is derived from an EMBL/GenBank/DDBJ whole genome shotgun (WGS) entry which is preliminary data.</text>
</comment>
<evidence type="ECO:0000256" key="3">
    <source>
        <dbReference type="SAM" id="MobiDB-lite"/>
    </source>
</evidence>
<dbReference type="InterPro" id="IPR010985">
    <property type="entry name" value="Ribbon_hlx_hlx"/>
</dbReference>
<proteinExistence type="inferred from homology"/>
<evidence type="ECO:0000313" key="4">
    <source>
        <dbReference type="EMBL" id="TDQ43766.1"/>
    </source>
</evidence>
<dbReference type="Pfam" id="PF08681">
    <property type="entry name" value="TacA1"/>
    <property type="match status" value="1"/>
</dbReference>
<feature type="compositionally biased region" description="Polar residues" evidence="3">
    <location>
        <begin position="61"/>
        <end position="70"/>
    </location>
</feature>
<gene>
    <name evidence="4" type="ORF">DFR43_105116</name>
</gene>
<dbReference type="Proteomes" id="UP000295510">
    <property type="component" value="Unassembled WGS sequence"/>
</dbReference>
<evidence type="ECO:0000313" key="5">
    <source>
        <dbReference type="Proteomes" id="UP000295510"/>
    </source>
</evidence>
<organism evidence="4 5">
    <name type="scientific">Tepidicella xavieri</name>
    <dbReference type="NCBI Taxonomy" id="360241"/>
    <lineage>
        <taxon>Bacteria</taxon>
        <taxon>Pseudomonadati</taxon>
        <taxon>Pseudomonadota</taxon>
        <taxon>Betaproteobacteria</taxon>
        <taxon>Burkholderiales</taxon>
        <taxon>Tepidicella</taxon>
    </lineage>
</organism>